<dbReference type="SMART" id="SM00839">
    <property type="entry name" value="ELFV_dehydrog"/>
    <property type="match status" value="1"/>
</dbReference>
<feature type="binding site" evidence="6">
    <location>
        <begin position="179"/>
        <end position="184"/>
    </location>
    <ligand>
        <name>NAD(+)</name>
        <dbReference type="ChEBI" id="CHEBI:57540"/>
    </ligand>
</feature>
<dbReference type="Pfam" id="PF02812">
    <property type="entry name" value="ELFV_dehydrog_N"/>
    <property type="match status" value="1"/>
</dbReference>
<evidence type="ECO:0000256" key="1">
    <source>
        <dbReference type="ARBA" id="ARBA00003868"/>
    </source>
</evidence>
<comment type="similarity">
    <text evidence="2 7">Belongs to the Glu/Leu/Phe/Val dehydrogenases family.</text>
</comment>
<feature type="active site" description="Proton donor/acceptor" evidence="5">
    <location>
        <position position="80"/>
    </location>
</feature>
<dbReference type="AlphaFoldDB" id="A0A3M0A433"/>
<dbReference type="InterPro" id="IPR046346">
    <property type="entry name" value="Aminoacid_DH-like_N_sf"/>
</dbReference>
<dbReference type="InterPro" id="IPR036291">
    <property type="entry name" value="NAD(P)-bd_dom_sf"/>
</dbReference>
<dbReference type="InterPro" id="IPR006097">
    <property type="entry name" value="Glu/Leu/Phe/Val/Trp_DH_dimer"/>
</dbReference>
<dbReference type="InterPro" id="IPR006096">
    <property type="entry name" value="Glu/Leu/Phe/Val/Trp_DH_C"/>
</dbReference>
<dbReference type="InterPro" id="IPR016211">
    <property type="entry name" value="Glu/Phe/Leu/Val/Trp_DH_bac/arc"/>
</dbReference>
<keyword evidence="4 6" id="KW-0520">NAD</keyword>
<dbReference type="EMBL" id="REFJ01000003">
    <property type="protein sequence ID" value="RMA79931.1"/>
    <property type="molecule type" value="Genomic_DNA"/>
</dbReference>
<sequence length="354" mass="37090">MSVFSNRNFDQHENVVFHECRASGLKAIIAIHDSRLGPAMGGCRMFPYSSDEAAINDVLRLSQGMTYKNALAGLAIGGGKAVIIGNPREATAATWGAMGDFVQSLSGRYITAEDSGTSVSAMQLIAQRTPYVTGVSSTQAHQGDPSPSTAKGVYFAMKESVRVRYGQNHLSGLTVGIQGFGNVGRHLCKLLIEAGVSVFGADPNQDNADSARALGAKIVDPGLLMTLPMDVFAPCAMGAILNSDTVAKLQTGLVCGAANNQLATPDVELELMKREILYAPDFAVNSGGIIDAFSQYSPTANINVEQQIAEISNTLAAVFDYANANGVTAGSAAVKLAKLRVENGLTPEKSLLSA</sequence>
<evidence type="ECO:0000313" key="9">
    <source>
        <dbReference type="EMBL" id="RMA79931.1"/>
    </source>
</evidence>
<evidence type="ECO:0000256" key="3">
    <source>
        <dbReference type="ARBA" id="ARBA00023002"/>
    </source>
</evidence>
<evidence type="ECO:0000256" key="6">
    <source>
        <dbReference type="PIRSR" id="PIRSR000188-2"/>
    </source>
</evidence>
<proteinExistence type="inferred from homology"/>
<dbReference type="PRINTS" id="PR00082">
    <property type="entry name" value="GLFDHDRGNASE"/>
</dbReference>
<dbReference type="SUPFAM" id="SSF51735">
    <property type="entry name" value="NAD(P)-binding Rossmann-fold domains"/>
    <property type="match status" value="1"/>
</dbReference>
<dbReference type="PIRSF" id="PIRSF000188">
    <property type="entry name" value="Phe_leu_dh"/>
    <property type="match status" value="1"/>
</dbReference>
<dbReference type="InterPro" id="IPR006095">
    <property type="entry name" value="Glu/Leu/Phe/Val/Trp_DH"/>
</dbReference>
<dbReference type="Proteomes" id="UP000267187">
    <property type="component" value="Unassembled WGS sequence"/>
</dbReference>
<evidence type="ECO:0000259" key="8">
    <source>
        <dbReference type="SMART" id="SM00839"/>
    </source>
</evidence>
<dbReference type="CDD" id="cd01075">
    <property type="entry name" value="NAD_bind_Leu_Phe_Val_DH"/>
    <property type="match status" value="1"/>
</dbReference>
<dbReference type="GO" id="GO:0006520">
    <property type="term" value="P:amino acid metabolic process"/>
    <property type="evidence" value="ECO:0007669"/>
    <property type="project" value="InterPro"/>
</dbReference>
<keyword evidence="6" id="KW-0547">Nucleotide-binding</keyword>
<dbReference type="GO" id="GO:0016639">
    <property type="term" value="F:oxidoreductase activity, acting on the CH-NH2 group of donors, NAD or NADP as acceptor"/>
    <property type="evidence" value="ECO:0007669"/>
    <property type="project" value="InterPro"/>
</dbReference>
<evidence type="ECO:0000313" key="10">
    <source>
        <dbReference type="Proteomes" id="UP000267187"/>
    </source>
</evidence>
<name>A0A3M0A433_9GAMM</name>
<dbReference type="InterPro" id="IPR033524">
    <property type="entry name" value="Glu/Leu/Phe/Val_DH_AS"/>
</dbReference>
<evidence type="ECO:0000256" key="5">
    <source>
        <dbReference type="PIRSR" id="PIRSR000188-1"/>
    </source>
</evidence>
<evidence type="ECO:0000256" key="2">
    <source>
        <dbReference type="ARBA" id="ARBA00006382"/>
    </source>
</evidence>
<dbReference type="OrthoDB" id="9803297at2"/>
<dbReference type="PANTHER" id="PTHR42722:SF1">
    <property type="entry name" value="VALINE DEHYDROGENASE"/>
    <property type="match status" value="1"/>
</dbReference>
<dbReference type="PROSITE" id="PS00074">
    <property type="entry name" value="GLFV_DEHYDROGENASE"/>
    <property type="match status" value="1"/>
</dbReference>
<keyword evidence="3 7" id="KW-0560">Oxidoreductase</keyword>
<keyword evidence="10" id="KW-1185">Reference proteome</keyword>
<evidence type="ECO:0000256" key="7">
    <source>
        <dbReference type="RuleBase" id="RU004417"/>
    </source>
</evidence>
<dbReference type="SUPFAM" id="SSF53223">
    <property type="entry name" value="Aminoacid dehydrogenase-like, N-terminal domain"/>
    <property type="match status" value="1"/>
</dbReference>
<feature type="domain" description="Glutamate/phenylalanine/leucine/valine/L-tryptophan dehydrogenase C-terminal" evidence="8">
    <location>
        <begin position="143"/>
        <end position="349"/>
    </location>
</feature>
<dbReference type="Gene3D" id="3.40.50.10860">
    <property type="entry name" value="Leucine Dehydrogenase, chain A, domain 1"/>
    <property type="match status" value="1"/>
</dbReference>
<organism evidence="9 10">
    <name type="scientific">Umboniibacter marinipuniceus</name>
    <dbReference type="NCBI Taxonomy" id="569599"/>
    <lineage>
        <taxon>Bacteria</taxon>
        <taxon>Pseudomonadati</taxon>
        <taxon>Pseudomonadota</taxon>
        <taxon>Gammaproteobacteria</taxon>
        <taxon>Cellvibrionales</taxon>
        <taxon>Cellvibrionaceae</taxon>
        <taxon>Umboniibacter</taxon>
    </lineage>
</organism>
<dbReference type="RefSeq" id="WP_121876629.1">
    <property type="nucleotide sequence ID" value="NZ_REFJ01000003.1"/>
</dbReference>
<comment type="caution">
    <text evidence="9">The sequence shown here is derived from an EMBL/GenBank/DDBJ whole genome shotgun (WGS) entry which is preliminary data.</text>
</comment>
<accession>A0A3M0A433</accession>
<dbReference type="GO" id="GO:0000166">
    <property type="term" value="F:nucleotide binding"/>
    <property type="evidence" value="ECO:0007669"/>
    <property type="project" value="UniProtKB-KW"/>
</dbReference>
<evidence type="ECO:0000256" key="4">
    <source>
        <dbReference type="ARBA" id="ARBA00023027"/>
    </source>
</evidence>
<protein>
    <submittedName>
        <fullName evidence="9">Leucine dehydrogenase</fullName>
    </submittedName>
</protein>
<comment type="function">
    <text evidence="1">Catalyzes the reversible oxidative deamination of glutamate to alpha-ketoglutarate and ammonia.</text>
</comment>
<dbReference type="Pfam" id="PF00208">
    <property type="entry name" value="ELFV_dehydrog"/>
    <property type="match status" value="2"/>
</dbReference>
<dbReference type="PANTHER" id="PTHR42722">
    <property type="entry name" value="LEUCINE DEHYDROGENASE"/>
    <property type="match status" value="1"/>
</dbReference>
<gene>
    <name evidence="9" type="ORF">DFR27_1282</name>
</gene>
<reference evidence="9 10" key="1">
    <citation type="submission" date="2018-10" db="EMBL/GenBank/DDBJ databases">
        <title>Genomic Encyclopedia of Type Strains, Phase IV (KMG-IV): sequencing the most valuable type-strain genomes for metagenomic binning, comparative biology and taxonomic classification.</title>
        <authorList>
            <person name="Goeker M."/>
        </authorList>
    </citation>
    <scope>NUCLEOTIDE SEQUENCE [LARGE SCALE GENOMIC DNA]</scope>
    <source>
        <strain evidence="9 10">DSM 25080</strain>
    </source>
</reference>
<dbReference type="Gene3D" id="3.40.50.720">
    <property type="entry name" value="NAD(P)-binding Rossmann-like Domain"/>
    <property type="match status" value="1"/>
</dbReference>